<reference evidence="11 12" key="1">
    <citation type="journal article" date="2016" name="Genome Announc.">
        <title>Draft Genome Sequence of 'Halomonas chromatireducens' Strain AGD 8-3, a Haloalkaliphilic Chromate- and Selenite-Reducing Gammaproteobacterium.</title>
        <authorList>
            <person name="Sharko F.S."/>
            <person name="Shapovalova A.A."/>
            <person name="Tsygankova S.V."/>
            <person name="Komova A.V."/>
            <person name="Boulygina E.S."/>
            <person name="Teslyuk A.B."/>
            <person name="Gotovtsev P.M."/>
            <person name="Namsaraev Z.B."/>
            <person name="Khijniak T.V."/>
            <person name="Nedoluzhko A.V."/>
            <person name="Vasilov R.G."/>
        </authorList>
    </citation>
    <scope>NUCLEOTIDE SEQUENCE [LARGE SCALE GENOMIC DNA]</scope>
    <source>
        <strain evidence="11 12">AGD 8-3</strain>
    </source>
</reference>
<reference evidence="11 12" key="2">
    <citation type="submission" date="2016-02" db="EMBL/GenBank/DDBJ databases">
        <authorList>
            <person name="Wen L."/>
            <person name="He K."/>
            <person name="Yang H."/>
        </authorList>
    </citation>
    <scope>NUCLEOTIDE SEQUENCE [LARGE SCALE GENOMIC DNA]</scope>
    <source>
        <strain evidence="11 12">AGD 8-3</strain>
    </source>
</reference>
<keyword evidence="12" id="KW-1185">Reference proteome</keyword>
<feature type="domain" description="Tripartite ATP-independent periplasmic transporters DctQ component" evidence="10">
    <location>
        <begin position="38"/>
        <end position="162"/>
    </location>
</feature>
<comment type="similarity">
    <text evidence="8 9">Belongs to the TRAP transporter small permease family.</text>
</comment>
<keyword evidence="4 9" id="KW-0997">Cell inner membrane</keyword>
<dbReference type="InterPro" id="IPR007387">
    <property type="entry name" value="TRAP_DctQ"/>
</dbReference>
<comment type="subunit">
    <text evidence="9">The complex comprises the extracytoplasmic solute receptor protein and the two transmembrane proteins.</text>
</comment>
<dbReference type="OrthoDB" id="6158173at2"/>
<evidence type="ECO:0000256" key="5">
    <source>
        <dbReference type="ARBA" id="ARBA00022692"/>
    </source>
</evidence>
<organism evidence="11 12">
    <name type="scientific">Halomonas chromatireducens</name>
    <dbReference type="NCBI Taxonomy" id="507626"/>
    <lineage>
        <taxon>Bacteria</taxon>
        <taxon>Pseudomonadati</taxon>
        <taxon>Pseudomonadota</taxon>
        <taxon>Gammaproteobacteria</taxon>
        <taxon>Oceanospirillales</taxon>
        <taxon>Halomonadaceae</taxon>
        <taxon>Halomonas</taxon>
    </lineage>
</organism>
<name>A0A0X8HCN2_9GAMM</name>
<keyword evidence="3" id="KW-1003">Cell membrane</keyword>
<evidence type="ECO:0000256" key="7">
    <source>
        <dbReference type="ARBA" id="ARBA00023136"/>
    </source>
</evidence>
<dbReference type="EMBL" id="CP014226">
    <property type="protein sequence ID" value="AMD00181.1"/>
    <property type="molecule type" value="Genomic_DNA"/>
</dbReference>
<dbReference type="PANTHER" id="PTHR35011:SF10">
    <property type="entry name" value="TRAP TRANSPORTER SMALL PERMEASE PROTEIN"/>
    <property type="match status" value="1"/>
</dbReference>
<dbReference type="GO" id="GO:0015740">
    <property type="term" value="P:C4-dicarboxylate transport"/>
    <property type="evidence" value="ECO:0007669"/>
    <property type="project" value="TreeGrafter"/>
</dbReference>
<keyword evidence="6 9" id="KW-1133">Transmembrane helix</keyword>
<evidence type="ECO:0000256" key="8">
    <source>
        <dbReference type="ARBA" id="ARBA00038436"/>
    </source>
</evidence>
<evidence type="ECO:0000256" key="9">
    <source>
        <dbReference type="RuleBase" id="RU369079"/>
    </source>
</evidence>
<dbReference type="Pfam" id="PF04290">
    <property type="entry name" value="DctQ"/>
    <property type="match status" value="1"/>
</dbReference>
<gene>
    <name evidence="11" type="ORF">LOKO_01104</name>
</gene>
<feature type="transmembrane region" description="Helical" evidence="9">
    <location>
        <begin position="61"/>
        <end position="80"/>
    </location>
</feature>
<evidence type="ECO:0000313" key="11">
    <source>
        <dbReference type="EMBL" id="AMD00181.1"/>
    </source>
</evidence>
<dbReference type="InterPro" id="IPR055348">
    <property type="entry name" value="DctQ"/>
</dbReference>
<keyword evidence="2 9" id="KW-0813">Transport</keyword>
<dbReference type="STRING" id="507626.LOKO_01104"/>
<evidence type="ECO:0000259" key="10">
    <source>
        <dbReference type="Pfam" id="PF04290"/>
    </source>
</evidence>
<dbReference type="AlphaFoldDB" id="A0A0X8HCN2"/>
<evidence type="ECO:0000313" key="12">
    <source>
        <dbReference type="Proteomes" id="UP000063387"/>
    </source>
</evidence>
<protein>
    <recommendedName>
        <fullName evidence="9">TRAP transporter small permease protein</fullName>
    </recommendedName>
</protein>
<dbReference type="GO" id="GO:0022857">
    <property type="term" value="F:transmembrane transporter activity"/>
    <property type="evidence" value="ECO:0007669"/>
    <property type="project" value="UniProtKB-UniRule"/>
</dbReference>
<comment type="function">
    <text evidence="9">Part of the tripartite ATP-independent periplasmic (TRAP) transport system.</text>
</comment>
<sequence length="179" mass="19143">MTTSPPPASGVDRLAYHLLKVITRTCDALGVLLLAGVLVLIVAAIVVRDIIGLSMAWTEEVATLLAIYAVGFGSLSAWVRGEHLLVDLFSHRLGNLARHIQYRLVALLSAGFFGMAAYGSLAMSIASANNRTVSLGISFTYLYYGIFIGFAGMTLLATWQALRGPVEWHAVASSSQEAD</sequence>
<evidence type="ECO:0000256" key="4">
    <source>
        <dbReference type="ARBA" id="ARBA00022519"/>
    </source>
</evidence>
<keyword evidence="7 9" id="KW-0472">Membrane</keyword>
<accession>A0A0X8HCN2</accession>
<proteinExistence type="inferred from homology"/>
<evidence type="ECO:0000256" key="3">
    <source>
        <dbReference type="ARBA" id="ARBA00022475"/>
    </source>
</evidence>
<dbReference type="RefSeq" id="WP_066446088.1">
    <property type="nucleotide sequence ID" value="NZ_CP014226.1"/>
</dbReference>
<dbReference type="GO" id="GO:0005886">
    <property type="term" value="C:plasma membrane"/>
    <property type="evidence" value="ECO:0007669"/>
    <property type="project" value="UniProtKB-SubCell"/>
</dbReference>
<dbReference type="PATRIC" id="fig|507626.3.peg.1096"/>
<dbReference type="PANTHER" id="PTHR35011">
    <property type="entry name" value="2,3-DIKETO-L-GULONATE TRAP TRANSPORTER SMALL PERMEASE PROTEIN YIAM"/>
    <property type="match status" value="1"/>
</dbReference>
<comment type="subcellular location">
    <subcellularLocation>
        <location evidence="1 9">Cell inner membrane</location>
        <topology evidence="1 9">Multi-pass membrane protein</topology>
    </subcellularLocation>
</comment>
<evidence type="ECO:0000256" key="6">
    <source>
        <dbReference type="ARBA" id="ARBA00022989"/>
    </source>
</evidence>
<feature type="transmembrane region" description="Helical" evidence="9">
    <location>
        <begin position="100"/>
        <end position="121"/>
    </location>
</feature>
<feature type="transmembrane region" description="Helical" evidence="9">
    <location>
        <begin position="141"/>
        <end position="162"/>
    </location>
</feature>
<feature type="transmembrane region" description="Helical" evidence="9">
    <location>
        <begin position="28"/>
        <end position="49"/>
    </location>
</feature>
<dbReference type="KEGG" id="hco:LOKO_01104"/>
<dbReference type="Proteomes" id="UP000063387">
    <property type="component" value="Chromosome"/>
</dbReference>
<evidence type="ECO:0000256" key="1">
    <source>
        <dbReference type="ARBA" id="ARBA00004429"/>
    </source>
</evidence>
<keyword evidence="5 9" id="KW-0812">Transmembrane</keyword>
<evidence type="ECO:0000256" key="2">
    <source>
        <dbReference type="ARBA" id="ARBA00022448"/>
    </source>
</evidence>